<dbReference type="AlphaFoldDB" id="Q73NI2"/>
<dbReference type="EMBL" id="AE017226">
    <property type="protein sequence ID" value="AAS11659.1"/>
    <property type="molecule type" value="Genomic_DNA"/>
</dbReference>
<dbReference type="GeneID" id="2740067"/>
<gene>
    <name evidence="2" type="ordered locus">TDE_1170</name>
</gene>
<feature type="domain" description="HTH cro/C1-type" evidence="1">
    <location>
        <begin position="7"/>
        <end position="62"/>
    </location>
</feature>
<dbReference type="InterPro" id="IPR010982">
    <property type="entry name" value="Lambda_DNA-bd_dom_sf"/>
</dbReference>
<dbReference type="PROSITE" id="PS50943">
    <property type="entry name" value="HTH_CROC1"/>
    <property type="match status" value="1"/>
</dbReference>
<keyword evidence="3" id="KW-1185">Reference proteome</keyword>
<sequence length="120" mass="13401">MAFRENVKKLMDKHGLIAKELALRAKISVNTLNMYLGYKESLPNVDIGVKIAKALDTTVEYLVTGIESSSGIVIAPEDIELIKKIHLLDDIDKKVVEDLIQSFIDRKRSEVSAMETSRIG</sequence>
<dbReference type="Pfam" id="PF01381">
    <property type="entry name" value="HTH_3"/>
    <property type="match status" value="1"/>
</dbReference>
<dbReference type="RefSeq" id="WP_010956916.1">
    <property type="nucleotide sequence ID" value="NC_002967.9"/>
</dbReference>
<reference evidence="2 3" key="1">
    <citation type="journal article" date="2004" name="Proc. Natl. Acad. Sci. U.S.A.">
        <title>Comparison of the genome of the oral pathogen Treponema denticola with other spirochete genomes.</title>
        <authorList>
            <person name="Seshadri R."/>
            <person name="Myers G.S."/>
            <person name="Tettelin H."/>
            <person name="Eisen J.A."/>
            <person name="Heidelberg J.F."/>
            <person name="Dodson R.J."/>
            <person name="Davidsen T.M."/>
            <person name="DeBoy R.T."/>
            <person name="Fouts D.E."/>
            <person name="Haft D.H."/>
            <person name="Selengut J."/>
            <person name="Ren Q."/>
            <person name="Brinkac L.M."/>
            <person name="Madupu R."/>
            <person name="Kolonay J."/>
            <person name="Durkin S.A."/>
            <person name="Daugherty S.C."/>
            <person name="Shetty J."/>
            <person name="Shvartsbeyn A."/>
            <person name="Gebregeorgis E."/>
            <person name="Geer K."/>
            <person name="Tsegaye G."/>
            <person name="Malek J."/>
            <person name="Ayodeji B."/>
            <person name="Shatsman S."/>
            <person name="McLeod M.P."/>
            <person name="Smajs D."/>
            <person name="Howell J.K."/>
            <person name="Pal S."/>
            <person name="Amin A."/>
            <person name="Vashisth P."/>
            <person name="McNeill T.Z."/>
            <person name="Xiang Q."/>
            <person name="Sodergren E."/>
            <person name="Baca E."/>
            <person name="Weinstock G.M."/>
            <person name="Norris S.J."/>
            <person name="Fraser C.M."/>
            <person name="Paulsen I.T."/>
        </authorList>
    </citation>
    <scope>NUCLEOTIDE SEQUENCE [LARGE SCALE GENOMIC DNA]</scope>
    <source>
        <strain evidence="3">ATCC 35405 / DSM 14222 / CIP 103919 / JCM 8153 / KCTC 15104</strain>
    </source>
</reference>
<dbReference type="PaxDb" id="243275-TDE_1170"/>
<accession>Q73NI2</accession>
<evidence type="ECO:0000259" key="1">
    <source>
        <dbReference type="PROSITE" id="PS50943"/>
    </source>
</evidence>
<dbReference type="KEGG" id="tde:TDE_1170"/>
<dbReference type="Proteomes" id="UP000008212">
    <property type="component" value="Chromosome"/>
</dbReference>
<evidence type="ECO:0000313" key="2">
    <source>
        <dbReference type="EMBL" id="AAS11659.1"/>
    </source>
</evidence>
<dbReference type="SMART" id="SM00530">
    <property type="entry name" value="HTH_XRE"/>
    <property type="match status" value="1"/>
</dbReference>
<proteinExistence type="predicted"/>
<dbReference type="SUPFAM" id="SSF47413">
    <property type="entry name" value="lambda repressor-like DNA-binding domains"/>
    <property type="match status" value="1"/>
</dbReference>
<dbReference type="OrthoDB" id="361542at2"/>
<name>Q73NI2_TREDE</name>
<organism evidence="2 3">
    <name type="scientific">Treponema denticola (strain ATCC 35405 / DSM 14222 / CIP 103919 / JCM 8153 / KCTC 15104)</name>
    <dbReference type="NCBI Taxonomy" id="243275"/>
    <lineage>
        <taxon>Bacteria</taxon>
        <taxon>Pseudomonadati</taxon>
        <taxon>Spirochaetota</taxon>
        <taxon>Spirochaetia</taxon>
        <taxon>Spirochaetales</taxon>
        <taxon>Treponemataceae</taxon>
        <taxon>Treponema</taxon>
    </lineage>
</organism>
<dbReference type="InterPro" id="IPR001387">
    <property type="entry name" value="Cro/C1-type_HTH"/>
</dbReference>
<protein>
    <submittedName>
        <fullName evidence="2">DNA-binding protein</fullName>
    </submittedName>
</protein>
<dbReference type="STRING" id="243275.TDE_1170"/>
<dbReference type="Gene3D" id="1.10.260.40">
    <property type="entry name" value="lambda repressor-like DNA-binding domains"/>
    <property type="match status" value="1"/>
</dbReference>
<keyword evidence="2" id="KW-0238">DNA-binding</keyword>
<dbReference type="PATRIC" id="fig|243275.7.peg.1128"/>
<evidence type="ECO:0000313" key="3">
    <source>
        <dbReference type="Proteomes" id="UP000008212"/>
    </source>
</evidence>
<dbReference type="HOGENOM" id="CLU_066192_25_0_12"/>
<dbReference type="GO" id="GO:0003677">
    <property type="term" value="F:DNA binding"/>
    <property type="evidence" value="ECO:0007669"/>
    <property type="project" value="UniProtKB-KW"/>
</dbReference>
<dbReference type="CDD" id="cd00093">
    <property type="entry name" value="HTH_XRE"/>
    <property type="match status" value="1"/>
</dbReference>